<evidence type="ECO:0000313" key="4">
    <source>
        <dbReference type="Proteomes" id="UP000310108"/>
    </source>
</evidence>
<keyword evidence="4" id="KW-1185">Reference proteome</keyword>
<evidence type="ECO:0000313" key="3">
    <source>
        <dbReference type="EMBL" id="TKW50476.1"/>
    </source>
</evidence>
<dbReference type="Proteomes" id="UP000310108">
    <property type="component" value="Unassembled WGS sequence"/>
</dbReference>
<feature type="compositionally biased region" description="Low complexity" evidence="1">
    <location>
        <begin position="537"/>
        <end position="562"/>
    </location>
</feature>
<gene>
    <name evidence="3" type="ORF">CTA1_5542</name>
</gene>
<evidence type="ECO:0000256" key="1">
    <source>
        <dbReference type="SAM" id="MobiDB-lite"/>
    </source>
</evidence>
<name>A0A4V6DFY8_9PEZI</name>
<keyword evidence="2" id="KW-0812">Transmembrane</keyword>
<reference evidence="3 4" key="1">
    <citation type="journal article" date="2019" name="PLoS ONE">
        <title>Comparative genome analysis indicates high evolutionary potential of pathogenicity genes in Colletotrichum tanaceti.</title>
        <authorList>
            <person name="Lelwala R.V."/>
            <person name="Korhonen P.K."/>
            <person name="Young N.D."/>
            <person name="Scott J.B."/>
            <person name="Ades P.A."/>
            <person name="Gasser R.B."/>
            <person name="Taylor P.W.J."/>
        </authorList>
    </citation>
    <scope>NUCLEOTIDE SEQUENCE [LARGE SCALE GENOMIC DNA]</scope>
    <source>
        <strain evidence="3">BRIP57314</strain>
    </source>
</reference>
<accession>A0A4V6DFY8</accession>
<organism evidence="3 4">
    <name type="scientific">Colletotrichum tanaceti</name>
    <dbReference type="NCBI Taxonomy" id="1306861"/>
    <lineage>
        <taxon>Eukaryota</taxon>
        <taxon>Fungi</taxon>
        <taxon>Dikarya</taxon>
        <taxon>Ascomycota</taxon>
        <taxon>Pezizomycotina</taxon>
        <taxon>Sordariomycetes</taxon>
        <taxon>Hypocreomycetidae</taxon>
        <taxon>Glomerellales</taxon>
        <taxon>Glomerellaceae</taxon>
        <taxon>Colletotrichum</taxon>
        <taxon>Colletotrichum destructivum species complex</taxon>
    </lineage>
</organism>
<evidence type="ECO:0000256" key="2">
    <source>
        <dbReference type="SAM" id="Phobius"/>
    </source>
</evidence>
<dbReference type="EMBL" id="PJEX01000392">
    <property type="protein sequence ID" value="TKW50476.1"/>
    <property type="molecule type" value="Genomic_DNA"/>
</dbReference>
<feature type="region of interest" description="Disordered" evidence="1">
    <location>
        <begin position="529"/>
        <end position="562"/>
    </location>
</feature>
<dbReference type="AlphaFoldDB" id="A0A4V6DFY8"/>
<sequence>MVGYDKWRRSPTDAQRNPFLPMCRPTYNTVDMENFRENFGNKEVWPDGARRGGFWEPFSPPPIYSSLDFFFFFFFSPSAFSGSAAAAPTSDSRLRFFSLSFLSFFSFLSLDFSFFSFLTAGATASTISASSSVTSPSTCSRTEALGRSVRRGTYHDIGVLGGLLAGGVELEAVLDLLAQSLTELGGGVLGVVVDTGGDGALVGQVAGDAALVLDGGLADEAGVVDETVLGGVALGLEGAEEGLLGAEDLERRGRGAGVRDELSGDGGADKGLQVGRDDGHLLVEVVGGRAAGLGLGDDGLGEALDDLEVGGHDGQAHGDLGGVDDGLGLLAILLDEGGDVVQAVVGEGGLVADGEHELGVGQVVRDNLDELGEVPAVPLAHAHEELVDALVLELDGGAGLDDVVVVLGGAELHLGARVRVAQTEAGGGRVARLQALEEAVGMQADAAEEVAGGLGGLGGFAVDTGEGGLDHGGQILFGHRDGDSALLAARLGEVELKDRLEVVRHETLRDVVDLVQRLLSGAVREETRFSRNRRATRTAVAAANTTTTNTTTNQQQNNSRNG</sequence>
<comment type="caution">
    <text evidence="3">The sequence shown here is derived from an EMBL/GenBank/DDBJ whole genome shotgun (WGS) entry which is preliminary data.</text>
</comment>
<keyword evidence="2" id="KW-1133">Transmembrane helix</keyword>
<feature type="transmembrane region" description="Helical" evidence="2">
    <location>
        <begin position="99"/>
        <end position="122"/>
    </location>
</feature>
<protein>
    <submittedName>
        <fullName evidence="3">Uncharacterized protein</fullName>
    </submittedName>
</protein>
<proteinExistence type="predicted"/>
<keyword evidence="2" id="KW-0472">Membrane</keyword>